<feature type="domain" description="Response regulatory" evidence="5">
    <location>
        <begin position="5"/>
        <end position="121"/>
    </location>
</feature>
<accession>A0A2N7S028</accession>
<evidence type="ECO:0000313" key="7">
    <source>
        <dbReference type="Proteomes" id="UP000235739"/>
    </source>
</evidence>
<evidence type="ECO:0000256" key="1">
    <source>
        <dbReference type="ARBA" id="ARBA00022553"/>
    </source>
</evidence>
<reference evidence="6 7" key="1">
    <citation type="journal article" date="2017" name="Elife">
        <title>Extensive horizontal gene transfer in cheese-associated bacteria.</title>
        <authorList>
            <person name="Bonham K.S."/>
            <person name="Wolfe B.E."/>
            <person name="Dutton R.J."/>
        </authorList>
    </citation>
    <scope>NUCLEOTIDE SEQUENCE [LARGE SCALE GENOMIC DNA]</scope>
    <source>
        <strain evidence="6 7">JB182</strain>
    </source>
</reference>
<evidence type="ECO:0000256" key="3">
    <source>
        <dbReference type="PROSITE-ProRule" id="PRU00169"/>
    </source>
</evidence>
<dbReference type="CDD" id="cd06170">
    <property type="entry name" value="LuxR_C_like"/>
    <property type="match status" value="1"/>
</dbReference>
<dbReference type="RefSeq" id="WP_013347729.1">
    <property type="nucleotide sequence ID" value="NZ_JABUYH010000032.1"/>
</dbReference>
<dbReference type="SMART" id="SM00448">
    <property type="entry name" value="REC"/>
    <property type="match status" value="1"/>
</dbReference>
<gene>
    <name evidence="6" type="ORF">CIK84_12415</name>
</gene>
<dbReference type="PROSITE" id="PS50043">
    <property type="entry name" value="HTH_LUXR_2"/>
    <property type="match status" value="1"/>
</dbReference>
<evidence type="ECO:0000313" key="6">
    <source>
        <dbReference type="EMBL" id="PMQ19483.1"/>
    </source>
</evidence>
<sequence length="224" mass="24246">MEKIKVLIVDDEPLIRHALGTILATAHGIAMVNSVENGQAAVDYCKDNHVDVVLMDLQMPIMDGVSATKIIKSVQDSPSVLAITAFSSDEYLVPVLTAGASGYLVKDSEPDEIIRAIHAVHQGTAAISPSVSSDLVSAVREAYRDNSGDIQELVYDLGITNREFEILKLLAKGLNNPEISKTLAISETTVKTHMAKIFVKLDVRDRVQALVAATRMGLIEIPRD</sequence>
<dbReference type="SUPFAM" id="SSF46894">
    <property type="entry name" value="C-terminal effector domain of the bipartite response regulators"/>
    <property type="match status" value="1"/>
</dbReference>
<dbReference type="Pfam" id="PF00072">
    <property type="entry name" value="Response_reg"/>
    <property type="match status" value="1"/>
</dbReference>
<dbReference type="Proteomes" id="UP000235739">
    <property type="component" value="Unassembled WGS sequence"/>
</dbReference>
<dbReference type="GO" id="GO:0006355">
    <property type="term" value="P:regulation of DNA-templated transcription"/>
    <property type="evidence" value="ECO:0007669"/>
    <property type="project" value="InterPro"/>
</dbReference>
<dbReference type="Gene3D" id="3.40.50.2300">
    <property type="match status" value="1"/>
</dbReference>
<dbReference type="InterPro" id="IPR001789">
    <property type="entry name" value="Sig_transdc_resp-reg_receiver"/>
</dbReference>
<keyword evidence="1 3" id="KW-0597">Phosphoprotein</keyword>
<comment type="caution">
    <text evidence="6">The sequence shown here is derived from an EMBL/GenBank/DDBJ whole genome shotgun (WGS) entry which is preliminary data.</text>
</comment>
<dbReference type="InterPro" id="IPR000792">
    <property type="entry name" value="Tscrpt_reg_LuxR_C"/>
</dbReference>
<feature type="domain" description="HTH luxR-type" evidence="4">
    <location>
        <begin position="152"/>
        <end position="217"/>
    </location>
</feature>
<evidence type="ECO:0000256" key="2">
    <source>
        <dbReference type="ARBA" id="ARBA00023125"/>
    </source>
</evidence>
<dbReference type="PROSITE" id="PS50110">
    <property type="entry name" value="RESPONSE_REGULATORY"/>
    <property type="match status" value="1"/>
</dbReference>
<dbReference type="GO" id="GO:0000160">
    <property type="term" value="P:phosphorelay signal transduction system"/>
    <property type="evidence" value="ECO:0007669"/>
    <property type="project" value="InterPro"/>
</dbReference>
<dbReference type="InterPro" id="IPR058245">
    <property type="entry name" value="NreC/VraR/RcsB-like_REC"/>
</dbReference>
<dbReference type="EMBL" id="PNQX01000002">
    <property type="protein sequence ID" value="PMQ19483.1"/>
    <property type="molecule type" value="Genomic_DNA"/>
</dbReference>
<dbReference type="SMART" id="SM00421">
    <property type="entry name" value="HTH_LUXR"/>
    <property type="match status" value="1"/>
</dbReference>
<dbReference type="GeneID" id="303183956"/>
<dbReference type="OMA" id="RIKDTHP"/>
<dbReference type="GO" id="GO:0003677">
    <property type="term" value="F:DNA binding"/>
    <property type="evidence" value="ECO:0007669"/>
    <property type="project" value="UniProtKB-KW"/>
</dbReference>
<dbReference type="InterPro" id="IPR016032">
    <property type="entry name" value="Sig_transdc_resp-reg_C-effctor"/>
</dbReference>
<feature type="modified residue" description="4-aspartylphosphate" evidence="3">
    <location>
        <position position="56"/>
    </location>
</feature>
<dbReference type="InterPro" id="IPR039420">
    <property type="entry name" value="WalR-like"/>
</dbReference>
<dbReference type="PANTHER" id="PTHR43214">
    <property type="entry name" value="TWO-COMPONENT RESPONSE REGULATOR"/>
    <property type="match status" value="1"/>
</dbReference>
<dbReference type="InterPro" id="IPR011006">
    <property type="entry name" value="CheY-like_superfamily"/>
</dbReference>
<dbReference type="PRINTS" id="PR00038">
    <property type="entry name" value="HTHLUXR"/>
</dbReference>
<dbReference type="Pfam" id="PF00196">
    <property type="entry name" value="GerE"/>
    <property type="match status" value="1"/>
</dbReference>
<keyword evidence="2 6" id="KW-0238">DNA-binding</keyword>
<proteinExistence type="predicted"/>
<dbReference type="CDD" id="cd17535">
    <property type="entry name" value="REC_NarL-like"/>
    <property type="match status" value="1"/>
</dbReference>
<organism evidence="6 7">
    <name type="scientific">Glutamicibacter arilaitensis</name>
    <dbReference type="NCBI Taxonomy" id="256701"/>
    <lineage>
        <taxon>Bacteria</taxon>
        <taxon>Bacillati</taxon>
        <taxon>Actinomycetota</taxon>
        <taxon>Actinomycetes</taxon>
        <taxon>Micrococcales</taxon>
        <taxon>Micrococcaceae</taxon>
        <taxon>Glutamicibacter</taxon>
    </lineage>
</organism>
<evidence type="ECO:0000259" key="4">
    <source>
        <dbReference type="PROSITE" id="PS50043"/>
    </source>
</evidence>
<dbReference type="AlphaFoldDB" id="A0A2N7S028"/>
<name>A0A2N7S028_9MICC</name>
<protein>
    <submittedName>
        <fullName evidence="6">DNA-binding response regulator</fullName>
    </submittedName>
</protein>
<dbReference type="PANTHER" id="PTHR43214:SF43">
    <property type="entry name" value="TWO-COMPONENT RESPONSE REGULATOR"/>
    <property type="match status" value="1"/>
</dbReference>
<dbReference type="SUPFAM" id="SSF52172">
    <property type="entry name" value="CheY-like"/>
    <property type="match status" value="1"/>
</dbReference>
<evidence type="ECO:0000259" key="5">
    <source>
        <dbReference type="PROSITE" id="PS50110"/>
    </source>
</evidence>